<feature type="compositionally biased region" description="Basic residues" evidence="1">
    <location>
        <begin position="614"/>
        <end position="627"/>
    </location>
</feature>
<dbReference type="InterPro" id="IPR011990">
    <property type="entry name" value="TPR-like_helical_dom_sf"/>
</dbReference>
<sequence length="658" mass="75185">QEQKNLMDQDLSDTAAKRDAKLRTEVDQADTSRNVKKEVQARMEHAAFLKEKGKIEEAIQQYSAALDKSTEKKMRVRILDQLTILYTDEGNRAEAAKCIEQYDEEAKTIEDIHLCDYTVAWSLLQLHRYDENQEPIKQAKKRALRSMEIVKNNQEKIKQSLPPKETIDQRVRSIAKLLAEIHAILGEKEEAEGYIESALLLSKSSKVAQFEMLNAKYAFKWSDKVEVGQSLFKLALGSEARLNEAQFQIARAHLEQESIDHGIDALYDIYHRFSSLKTQSSKASNRSDWEELAVFACKVRAVKKSMAEYAEAGNQQGLFKCEDKLGDLYSYADEKDILNNEKAIIHYGEALKFATIHNEKKSTLNSLAVSAWVMNNYEDAIGFYEQKKKLEEEEGEDTTETQVELFKTKVGGRLFDTQEEIIKEAERLTGMPGNPFVGDIYAYLADHLETKGEVEESFKYRCLAEQKQPIVKEGEKNEDEGNNDTEEFSVKFDDDKVILSKFIEESKAYQQHKIENIKNDDNTTNKRGRKSIDKDEISADPAVKRRNTGVDWLKLDNDYEIAEEATGDKKRKSRVSSVDRPIDETGNGENEMIDESNVKNKDKDFSVAQAITKSKSRRGKRGRKAGGGKKDTRSQSSSIVLPGEEWELEREVKIEERE</sequence>
<feature type="region of interest" description="Disordered" evidence="1">
    <location>
        <begin position="563"/>
        <end position="658"/>
    </location>
</feature>
<evidence type="ECO:0000313" key="2">
    <source>
        <dbReference type="EMBL" id="GMT20102.1"/>
    </source>
</evidence>
<accession>A0AAV5VN26</accession>
<dbReference type="EMBL" id="BTSY01000003">
    <property type="protein sequence ID" value="GMT20102.1"/>
    <property type="molecule type" value="Genomic_DNA"/>
</dbReference>
<feature type="compositionally biased region" description="Basic and acidic residues" evidence="1">
    <location>
        <begin position="649"/>
        <end position="658"/>
    </location>
</feature>
<feature type="region of interest" description="Disordered" evidence="1">
    <location>
        <begin position="514"/>
        <end position="540"/>
    </location>
</feature>
<keyword evidence="3" id="KW-1185">Reference proteome</keyword>
<feature type="region of interest" description="Disordered" evidence="1">
    <location>
        <begin position="1"/>
        <end position="33"/>
    </location>
</feature>
<dbReference type="SUPFAM" id="SSF48452">
    <property type="entry name" value="TPR-like"/>
    <property type="match status" value="1"/>
</dbReference>
<protein>
    <submittedName>
        <fullName evidence="2">Uncharacterized protein</fullName>
    </submittedName>
</protein>
<evidence type="ECO:0000313" key="3">
    <source>
        <dbReference type="Proteomes" id="UP001432322"/>
    </source>
</evidence>
<feature type="non-terminal residue" evidence="2">
    <location>
        <position position="658"/>
    </location>
</feature>
<gene>
    <name evidence="2" type="ORF">PFISCL1PPCAC_11399</name>
</gene>
<organism evidence="2 3">
    <name type="scientific">Pristionchus fissidentatus</name>
    <dbReference type="NCBI Taxonomy" id="1538716"/>
    <lineage>
        <taxon>Eukaryota</taxon>
        <taxon>Metazoa</taxon>
        <taxon>Ecdysozoa</taxon>
        <taxon>Nematoda</taxon>
        <taxon>Chromadorea</taxon>
        <taxon>Rhabditida</taxon>
        <taxon>Rhabditina</taxon>
        <taxon>Diplogasteromorpha</taxon>
        <taxon>Diplogasteroidea</taxon>
        <taxon>Neodiplogasteridae</taxon>
        <taxon>Pristionchus</taxon>
    </lineage>
</organism>
<feature type="compositionally biased region" description="Basic and acidic residues" evidence="1">
    <location>
        <begin position="596"/>
        <end position="605"/>
    </location>
</feature>
<dbReference type="Proteomes" id="UP001432322">
    <property type="component" value="Unassembled WGS sequence"/>
</dbReference>
<evidence type="ECO:0000256" key="1">
    <source>
        <dbReference type="SAM" id="MobiDB-lite"/>
    </source>
</evidence>
<dbReference type="Gene3D" id="1.25.40.10">
    <property type="entry name" value="Tetratricopeptide repeat domain"/>
    <property type="match status" value="2"/>
</dbReference>
<reference evidence="2" key="1">
    <citation type="submission" date="2023-10" db="EMBL/GenBank/DDBJ databases">
        <title>Genome assembly of Pristionchus species.</title>
        <authorList>
            <person name="Yoshida K."/>
            <person name="Sommer R.J."/>
        </authorList>
    </citation>
    <scope>NUCLEOTIDE SEQUENCE</scope>
    <source>
        <strain evidence="2">RS5133</strain>
    </source>
</reference>
<proteinExistence type="predicted"/>
<feature type="compositionally biased region" description="Basic and acidic residues" evidence="1">
    <location>
        <begin position="15"/>
        <end position="26"/>
    </location>
</feature>
<comment type="caution">
    <text evidence="2">The sequence shown here is derived from an EMBL/GenBank/DDBJ whole genome shotgun (WGS) entry which is preliminary data.</text>
</comment>
<dbReference type="AlphaFoldDB" id="A0AAV5VN26"/>
<feature type="compositionally biased region" description="Basic and acidic residues" evidence="1">
    <location>
        <begin position="514"/>
        <end position="537"/>
    </location>
</feature>
<name>A0AAV5VN26_9BILA</name>
<feature type="non-terminal residue" evidence="2">
    <location>
        <position position="1"/>
    </location>
</feature>